<evidence type="ECO:0000313" key="2">
    <source>
        <dbReference type="EMBL" id="RPB00262.1"/>
    </source>
</evidence>
<dbReference type="Proteomes" id="UP000276215">
    <property type="component" value="Unassembled WGS sequence"/>
</dbReference>
<reference evidence="2 3" key="1">
    <citation type="journal article" date="2018" name="Nat. Ecol. Evol.">
        <title>Pezizomycetes genomes reveal the molecular basis of ectomycorrhizal truffle lifestyle.</title>
        <authorList>
            <person name="Murat C."/>
            <person name="Payen T."/>
            <person name="Noel B."/>
            <person name="Kuo A."/>
            <person name="Morin E."/>
            <person name="Chen J."/>
            <person name="Kohler A."/>
            <person name="Krizsan K."/>
            <person name="Balestrini R."/>
            <person name="Da Silva C."/>
            <person name="Montanini B."/>
            <person name="Hainaut M."/>
            <person name="Levati E."/>
            <person name="Barry K.W."/>
            <person name="Belfiori B."/>
            <person name="Cichocki N."/>
            <person name="Clum A."/>
            <person name="Dockter R.B."/>
            <person name="Fauchery L."/>
            <person name="Guy J."/>
            <person name="Iotti M."/>
            <person name="Le Tacon F."/>
            <person name="Lindquist E.A."/>
            <person name="Lipzen A."/>
            <person name="Malagnac F."/>
            <person name="Mello A."/>
            <person name="Molinier V."/>
            <person name="Miyauchi S."/>
            <person name="Poulain J."/>
            <person name="Riccioni C."/>
            <person name="Rubini A."/>
            <person name="Sitrit Y."/>
            <person name="Splivallo R."/>
            <person name="Traeger S."/>
            <person name="Wang M."/>
            <person name="Zifcakova L."/>
            <person name="Wipf D."/>
            <person name="Zambonelli A."/>
            <person name="Paolocci F."/>
            <person name="Nowrousian M."/>
            <person name="Ottonello S."/>
            <person name="Baldrian P."/>
            <person name="Spatafora J.W."/>
            <person name="Henrissat B."/>
            <person name="Nagy L.G."/>
            <person name="Aury J.M."/>
            <person name="Wincker P."/>
            <person name="Grigoriev I.V."/>
            <person name="Bonfante P."/>
            <person name="Martin F.M."/>
        </authorList>
    </citation>
    <scope>NUCLEOTIDE SEQUENCE [LARGE SCALE GENOMIC DNA]</scope>
    <source>
        <strain evidence="2 3">120613-1</strain>
    </source>
</reference>
<feature type="compositionally biased region" description="Basic and acidic residues" evidence="1">
    <location>
        <begin position="65"/>
        <end position="83"/>
    </location>
</feature>
<proteinExistence type="predicted"/>
<accession>A0A3N4JTU9</accession>
<dbReference type="AlphaFoldDB" id="A0A3N4JTU9"/>
<evidence type="ECO:0000313" key="3">
    <source>
        <dbReference type="Proteomes" id="UP000276215"/>
    </source>
</evidence>
<feature type="compositionally biased region" description="Basic and acidic residues" evidence="1">
    <location>
        <begin position="47"/>
        <end position="58"/>
    </location>
</feature>
<protein>
    <submittedName>
        <fullName evidence="2">Uncharacterized protein</fullName>
    </submittedName>
</protein>
<sequence>MFMSRSRMVTPSIGLGRRQEQQKEKISFKRKSHVEKLNDYDFISYNDSDRNDKKEEKPNTMISDVEEKSKGNKEREERSDSTVKKTNSLFVTIEGPQDTVKDKDTQKQVYTPVIDKGEEEGTTTHFKLNNLKETSEQGSHEGYDNLLTDPKGPN</sequence>
<dbReference type="EMBL" id="ML120381">
    <property type="protein sequence ID" value="RPB00262.1"/>
    <property type="molecule type" value="Genomic_DNA"/>
</dbReference>
<feature type="compositionally biased region" description="Basic and acidic residues" evidence="1">
    <location>
        <begin position="133"/>
        <end position="143"/>
    </location>
</feature>
<organism evidence="2 3">
    <name type="scientific">Choiromyces venosus 120613-1</name>
    <dbReference type="NCBI Taxonomy" id="1336337"/>
    <lineage>
        <taxon>Eukaryota</taxon>
        <taxon>Fungi</taxon>
        <taxon>Dikarya</taxon>
        <taxon>Ascomycota</taxon>
        <taxon>Pezizomycotina</taxon>
        <taxon>Pezizomycetes</taxon>
        <taxon>Pezizales</taxon>
        <taxon>Tuberaceae</taxon>
        <taxon>Choiromyces</taxon>
    </lineage>
</organism>
<feature type="compositionally biased region" description="Basic and acidic residues" evidence="1">
    <location>
        <begin position="17"/>
        <end position="27"/>
    </location>
</feature>
<evidence type="ECO:0000256" key="1">
    <source>
        <dbReference type="SAM" id="MobiDB-lite"/>
    </source>
</evidence>
<feature type="region of interest" description="Disordered" evidence="1">
    <location>
        <begin position="132"/>
        <end position="154"/>
    </location>
</feature>
<feature type="region of interest" description="Disordered" evidence="1">
    <location>
        <begin position="1"/>
        <end position="106"/>
    </location>
</feature>
<gene>
    <name evidence="2" type="ORF">L873DRAFT_1789042</name>
</gene>
<keyword evidence="3" id="KW-1185">Reference proteome</keyword>
<name>A0A3N4JTU9_9PEZI</name>